<keyword evidence="3 6" id="KW-0731">Sigma factor</keyword>
<evidence type="ECO:0000256" key="4">
    <source>
        <dbReference type="ARBA" id="ARBA00023125"/>
    </source>
</evidence>
<evidence type="ECO:0000256" key="5">
    <source>
        <dbReference type="ARBA" id="ARBA00023163"/>
    </source>
</evidence>
<evidence type="ECO:0000256" key="1">
    <source>
        <dbReference type="ARBA" id="ARBA00010641"/>
    </source>
</evidence>
<dbReference type="InterPro" id="IPR039425">
    <property type="entry name" value="RNA_pol_sigma-70-like"/>
</dbReference>
<evidence type="ECO:0000313" key="10">
    <source>
        <dbReference type="Proteomes" id="UP000324513"/>
    </source>
</evidence>
<dbReference type="SUPFAM" id="SSF88946">
    <property type="entry name" value="Sigma2 domain of RNA polymerase sigma factors"/>
    <property type="match status" value="1"/>
</dbReference>
<organism evidence="9 10">
    <name type="scientific">Elizabethkingia miricola</name>
    <name type="common">Chryseobacterium miricola</name>
    <dbReference type="NCBI Taxonomy" id="172045"/>
    <lineage>
        <taxon>Bacteria</taxon>
        <taxon>Pseudomonadati</taxon>
        <taxon>Bacteroidota</taxon>
        <taxon>Flavobacteriia</taxon>
        <taxon>Flavobacteriales</taxon>
        <taxon>Weeksellaceae</taxon>
        <taxon>Elizabethkingia</taxon>
    </lineage>
</organism>
<accession>A0ABY3NKQ7</accession>
<dbReference type="Gene3D" id="1.10.10.10">
    <property type="entry name" value="Winged helix-like DNA-binding domain superfamily/Winged helix DNA-binding domain"/>
    <property type="match status" value="1"/>
</dbReference>
<dbReference type="InterPro" id="IPR036388">
    <property type="entry name" value="WH-like_DNA-bd_sf"/>
</dbReference>
<sequence>MISNIGMKIDEGLIIEQMKSPKTREEGLRMLMSAYQSRLYWHIRRLVVQHDDAQDLLQDTFVKVYHNFDKFKGGSQLYTWLYRIATNEALQHLNKVKKMKVTDEGAEYYLQNAVAENAKHDAEELEIMLQKAIQCLPEKQRLVFTLKYYDDLPYEEMSKILDMSVGTLKTNYHYAKEKVTDYLRQNIEEFE</sequence>
<dbReference type="SUPFAM" id="SSF88659">
    <property type="entry name" value="Sigma3 and sigma4 domains of RNA polymerase sigma factors"/>
    <property type="match status" value="1"/>
</dbReference>
<dbReference type="CDD" id="cd06171">
    <property type="entry name" value="Sigma70_r4"/>
    <property type="match status" value="1"/>
</dbReference>
<dbReference type="NCBIfam" id="TIGR02937">
    <property type="entry name" value="sigma70-ECF"/>
    <property type="match status" value="1"/>
</dbReference>
<dbReference type="InterPro" id="IPR013324">
    <property type="entry name" value="RNA_pol_sigma_r3/r4-like"/>
</dbReference>
<comment type="caution">
    <text evidence="9">The sequence shown here is derived from an EMBL/GenBank/DDBJ whole genome shotgun (WGS) entry which is preliminary data.</text>
</comment>
<evidence type="ECO:0000256" key="2">
    <source>
        <dbReference type="ARBA" id="ARBA00023015"/>
    </source>
</evidence>
<dbReference type="InterPro" id="IPR000838">
    <property type="entry name" value="RNA_pol_sigma70_ECF_CS"/>
</dbReference>
<protein>
    <recommendedName>
        <fullName evidence="6">RNA polymerase sigma factor</fullName>
    </recommendedName>
</protein>
<dbReference type="InterPro" id="IPR014284">
    <property type="entry name" value="RNA_pol_sigma-70_dom"/>
</dbReference>
<evidence type="ECO:0000259" key="8">
    <source>
        <dbReference type="Pfam" id="PF08281"/>
    </source>
</evidence>
<dbReference type="InterPro" id="IPR013249">
    <property type="entry name" value="RNA_pol_sigma70_r4_t2"/>
</dbReference>
<dbReference type="PANTHER" id="PTHR43133:SF51">
    <property type="entry name" value="RNA POLYMERASE SIGMA FACTOR"/>
    <property type="match status" value="1"/>
</dbReference>
<keyword evidence="5 6" id="KW-0804">Transcription</keyword>
<dbReference type="Pfam" id="PF08281">
    <property type="entry name" value="Sigma70_r4_2"/>
    <property type="match status" value="1"/>
</dbReference>
<evidence type="ECO:0000256" key="6">
    <source>
        <dbReference type="RuleBase" id="RU000716"/>
    </source>
</evidence>
<dbReference type="InterPro" id="IPR007627">
    <property type="entry name" value="RNA_pol_sigma70_r2"/>
</dbReference>
<dbReference type="Pfam" id="PF04542">
    <property type="entry name" value="Sigma70_r2"/>
    <property type="match status" value="1"/>
</dbReference>
<comment type="similarity">
    <text evidence="1 6">Belongs to the sigma-70 factor family. ECF subfamily.</text>
</comment>
<feature type="domain" description="RNA polymerase sigma factor 70 region 4 type 2" evidence="8">
    <location>
        <begin position="128"/>
        <end position="178"/>
    </location>
</feature>
<dbReference type="Gene3D" id="1.10.1740.10">
    <property type="match status" value="1"/>
</dbReference>
<keyword evidence="10" id="KW-1185">Reference proteome</keyword>
<evidence type="ECO:0000256" key="3">
    <source>
        <dbReference type="ARBA" id="ARBA00023082"/>
    </source>
</evidence>
<evidence type="ECO:0000259" key="7">
    <source>
        <dbReference type="Pfam" id="PF04542"/>
    </source>
</evidence>
<keyword evidence="4 6" id="KW-0238">DNA-binding</keyword>
<dbReference type="PROSITE" id="PS01063">
    <property type="entry name" value="SIGMA70_ECF"/>
    <property type="match status" value="1"/>
</dbReference>
<evidence type="ECO:0000313" key="9">
    <source>
        <dbReference type="EMBL" id="TYO93659.1"/>
    </source>
</evidence>
<dbReference type="PANTHER" id="PTHR43133">
    <property type="entry name" value="RNA POLYMERASE ECF-TYPE SIGMA FACTO"/>
    <property type="match status" value="1"/>
</dbReference>
<gene>
    <name evidence="9" type="ORF">LX74_00744</name>
</gene>
<dbReference type="Proteomes" id="UP000324513">
    <property type="component" value="Unassembled WGS sequence"/>
</dbReference>
<name>A0ABY3NKQ7_ELIMR</name>
<reference evidence="9 10" key="1">
    <citation type="submission" date="2019-07" db="EMBL/GenBank/DDBJ databases">
        <title>Genomic Encyclopedia of Archaeal and Bacterial Type Strains, Phase II (KMG-II): from individual species to whole genera.</title>
        <authorList>
            <person name="Goeker M."/>
        </authorList>
    </citation>
    <scope>NUCLEOTIDE SEQUENCE [LARGE SCALE GENOMIC DNA]</scope>
    <source>
        <strain evidence="9 10">DSM 14571</strain>
    </source>
</reference>
<keyword evidence="2 6" id="KW-0805">Transcription regulation</keyword>
<dbReference type="EMBL" id="VNHK01000002">
    <property type="protein sequence ID" value="TYO93659.1"/>
    <property type="molecule type" value="Genomic_DNA"/>
</dbReference>
<proteinExistence type="inferred from homology"/>
<feature type="domain" description="RNA polymerase sigma-70 region 2" evidence="7">
    <location>
        <begin position="31"/>
        <end position="96"/>
    </location>
</feature>
<dbReference type="InterPro" id="IPR013325">
    <property type="entry name" value="RNA_pol_sigma_r2"/>
</dbReference>